<dbReference type="PRINTS" id="PR00413">
    <property type="entry name" value="HADHALOGNASE"/>
</dbReference>
<dbReference type="Proteomes" id="UP001597059">
    <property type="component" value="Unassembled WGS sequence"/>
</dbReference>
<evidence type="ECO:0000313" key="1">
    <source>
        <dbReference type="EMBL" id="MFD1384731.1"/>
    </source>
</evidence>
<dbReference type="GO" id="GO:0016787">
    <property type="term" value="F:hydrolase activity"/>
    <property type="evidence" value="ECO:0007669"/>
    <property type="project" value="UniProtKB-KW"/>
</dbReference>
<dbReference type="RefSeq" id="WP_377369234.1">
    <property type="nucleotide sequence ID" value="NZ_JBHTMN010000018.1"/>
</dbReference>
<dbReference type="InterPro" id="IPR006439">
    <property type="entry name" value="HAD-SF_hydro_IA"/>
</dbReference>
<dbReference type="CDD" id="cd02603">
    <property type="entry name" value="HAD_sEH-N_like"/>
    <property type="match status" value="1"/>
</dbReference>
<dbReference type="InterPro" id="IPR023198">
    <property type="entry name" value="PGP-like_dom2"/>
</dbReference>
<dbReference type="Gene3D" id="1.10.150.240">
    <property type="entry name" value="Putative phosphatase, domain 2"/>
    <property type="match status" value="1"/>
</dbReference>
<dbReference type="PANTHER" id="PTHR43611:SF3">
    <property type="entry name" value="FLAVIN MONONUCLEOTIDE HYDROLASE 1, CHLOROPLATIC"/>
    <property type="match status" value="1"/>
</dbReference>
<dbReference type="SUPFAM" id="SSF56784">
    <property type="entry name" value="HAD-like"/>
    <property type="match status" value="1"/>
</dbReference>
<dbReference type="SFLD" id="SFLDG01129">
    <property type="entry name" value="C1.5:_HAD__Beta-PGM__Phosphata"/>
    <property type="match status" value="1"/>
</dbReference>
<keyword evidence="1" id="KW-0378">Hydrolase</keyword>
<sequence length="203" mass="22986">MGTIDVVLFDLGNVLVDLGGSERFSSIFQVNAKDESVMWEKWLHSPAVKAFDRGLISLEQFAEGLLEEMQSDRSSKEFIQAFIDWPVGLFDGAKELLHQIPPVYHKAVLSNTNDAHWGRILDEMGLAGQFHSYFASNQEGHVKPDDKIFHRVIDDLGVAPERILFLDDNWLNIESARKLGMHGEQVKGVECARKILYNYNIIA</sequence>
<dbReference type="Gene3D" id="3.40.50.1000">
    <property type="entry name" value="HAD superfamily/HAD-like"/>
    <property type="match status" value="1"/>
</dbReference>
<gene>
    <name evidence="1" type="ORF">ACFQ45_15290</name>
</gene>
<dbReference type="InterPro" id="IPR023214">
    <property type="entry name" value="HAD_sf"/>
</dbReference>
<dbReference type="SFLD" id="SFLDS00003">
    <property type="entry name" value="Haloacid_Dehalogenase"/>
    <property type="match status" value="1"/>
</dbReference>
<dbReference type="PANTHER" id="PTHR43611">
    <property type="entry name" value="ALPHA-D-GLUCOSE 1-PHOSPHATE PHOSPHATASE"/>
    <property type="match status" value="1"/>
</dbReference>
<dbReference type="NCBIfam" id="TIGR01509">
    <property type="entry name" value="HAD-SF-IA-v3"/>
    <property type="match status" value="1"/>
</dbReference>
<accession>A0ABW4B648</accession>
<name>A0ABW4B648_9GAMM</name>
<reference evidence="2" key="1">
    <citation type="journal article" date="2019" name="Int. J. Syst. Evol. Microbiol.">
        <title>The Global Catalogue of Microorganisms (GCM) 10K type strain sequencing project: providing services to taxonomists for standard genome sequencing and annotation.</title>
        <authorList>
            <consortium name="The Broad Institute Genomics Platform"/>
            <consortium name="The Broad Institute Genome Sequencing Center for Infectious Disease"/>
            <person name="Wu L."/>
            <person name="Ma J."/>
        </authorList>
    </citation>
    <scope>NUCLEOTIDE SEQUENCE [LARGE SCALE GENOMIC DNA]</scope>
    <source>
        <strain evidence="2">JCM 30774</strain>
    </source>
</reference>
<comment type="caution">
    <text evidence="1">The sequence shown here is derived from an EMBL/GenBank/DDBJ whole genome shotgun (WGS) entry which is preliminary data.</text>
</comment>
<dbReference type="EMBL" id="JBHTMN010000018">
    <property type="protein sequence ID" value="MFD1384731.1"/>
    <property type="molecule type" value="Genomic_DNA"/>
</dbReference>
<dbReference type="Pfam" id="PF00702">
    <property type="entry name" value="Hydrolase"/>
    <property type="match status" value="1"/>
</dbReference>
<protein>
    <submittedName>
        <fullName evidence="1">HAD family hydrolase</fullName>
    </submittedName>
</protein>
<evidence type="ECO:0000313" key="2">
    <source>
        <dbReference type="Proteomes" id="UP001597059"/>
    </source>
</evidence>
<keyword evidence="2" id="KW-1185">Reference proteome</keyword>
<organism evidence="1 2">
    <name type="scientific">Rhodanobacter aciditrophus</name>
    <dbReference type="NCBI Taxonomy" id="1623218"/>
    <lineage>
        <taxon>Bacteria</taxon>
        <taxon>Pseudomonadati</taxon>
        <taxon>Pseudomonadota</taxon>
        <taxon>Gammaproteobacteria</taxon>
        <taxon>Lysobacterales</taxon>
        <taxon>Rhodanobacteraceae</taxon>
        <taxon>Rhodanobacter</taxon>
    </lineage>
</organism>
<proteinExistence type="predicted"/>
<dbReference type="InterPro" id="IPR036412">
    <property type="entry name" value="HAD-like_sf"/>
</dbReference>